<dbReference type="RefSeq" id="WP_120273899.1">
    <property type="nucleotide sequence ID" value="NZ_RAPN01000001.1"/>
</dbReference>
<proteinExistence type="predicted"/>
<evidence type="ECO:0000256" key="1">
    <source>
        <dbReference type="SAM" id="SignalP"/>
    </source>
</evidence>
<dbReference type="Proteomes" id="UP000283387">
    <property type="component" value="Unassembled WGS sequence"/>
</dbReference>
<dbReference type="AlphaFoldDB" id="A0A419WB83"/>
<reference evidence="2 3" key="1">
    <citation type="submission" date="2018-09" db="EMBL/GenBank/DDBJ databases">
        <title>Genomic Encyclopedia of Archaeal and Bacterial Type Strains, Phase II (KMG-II): from individual species to whole genera.</title>
        <authorList>
            <person name="Goeker M."/>
        </authorList>
    </citation>
    <scope>NUCLEOTIDE SEQUENCE [LARGE SCALE GENOMIC DNA]</scope>
    <source>
        <strain evidence="2 3">DSM 27148</strain>
    </source>
</reference>
<keyword evidence="1" id="KW-0732">Signal</keyword>
<comment type="caution">
    <text evidence="2">The sequence shown here is derived from an EMBL/GenBank/DDBJ whole genome shotgun (WGS) entry which is preliminary data.</text>
</comment>
<protein>
    <recommendedName>
        <fullName evidence="4">Peptidase M48 domain-containing protein</fullName>
    </recommendedName>
</protein>
<dbReference type="OrthoDB" id="1098088at2"/>
<name>A0A419WB83_9BACT</name>
<keyword evidence="3" id="KW-1185">Reference proteome</keyword>
<feature type="chain" id="PRO_5019581485" description="Peptidase M48 domain-containing protein" evidence="1">
    <location>
        <begin position="19"/>
        <end position="219"/>
    </location>
</feature>
<gene>
    <name evidence="2" type="ORF">BC643_3090</name>
</gene>
<accession>A0A419WB83</accession>
<dbReference type="EMBL" id="RAPN01000001">
    <property type="protein sequence ID" value="RKD92713.1"/>
    <property type="molecule type" value="Genomic_DNA"/>
</dbReference>
<feature type="signal peptide" evidence="1">
    <location>
        <begin position="1"/>
        <end position="18"/>
    </location>
</feature>
<organism evidence="2 3">
    <name type="scientific">Mangrovibacterium diazotrophicum</name>
    <dbReference type="NCBI Taxonomy" id="1261403"/>
    <lineage>
        <taxon>Bacteria</taxon>
        <taxon>Pseudomonadati</taxon>
        <taxon>Bacteroidota</taxon>
        <taxon>Bacteroidia</taxon>
        <taxon>Marinilabiliales</taxon>
        <taxon>Prolixibacteraceae</taxon>
        <taxon>Mangrovibacterium</taxon>
    </lineage>
</organism>
<sequence length="219" mass="25259">MRYSSVVIFFLLSLSAFANFPNPTPYFDDNRIAELLAGIDTTAYEIPEDFHTQAYLAMTYYPELQGRKIKFKYKDQKTTMSCIPRWDFIFHKKANRTYVVRIDKALKGNEGVLLGDVPFDAQVGVIGHELGHIIDYESKGTFGVIGTGFRYLFSSYRRKLENHVDEITIDRGLGNQLADFADYVFHESQASPKYLKYKRKFYYQPEEIHSLMTGASLVP</sequence>
<evidence type="ECO:0000313" key="2">
    <source>
        <dbReference type="EMBL" id="RKD92713.1"/>
    </source>
</evidence>
<evidence type="ECO:0008006" key="4">
    <source>
        <dbReference type="Google" id="ProtNLM"/>
    </source>
</evidence>
<evidence type="ECO:0000313" key="3">
    <source>
        <dbReference type="Proteomes" id="UP000283387"/>
    </source>
</evidence>